<proteinExistence type="predicted"/>
<dbReference type="SUPFAM" id="SSF50370">
    <property type="entry name" value="Ricin B-like lectins"/>
    <property type="match status" value="1"/>
</dbReference>
<dbReference type="PROSITE" id="PS50231">
    <property type="entry name" value="RICIN_B_LECTIN"/>
    <property type="match status" value="1"/>
</dbReference>
<dbReference type="Gene3D" id="2.80.10.50">
    <property type="match status" value="1"/>
</dbReference>
<keyword evidence="2" id="KW-1185">Reference proteome</keyword>
<dbReference type="AlphaFoldDB" id="A0A835Y7J1"/>
<reference evidence="1" key="1">
    <citation type="journal article" date="2020" name="bioRxiv">
        <title>Comparative genomics of Chlamydomonas.</title>
        <authorList>
            <person name="Craig R.J."/>
            <person name="Hasan A.R."/>
            <person name="Ness R.W."/>
            <person name="Keightley P.D."/>
        </authorList>
    </citation>
    <scope>NUCLEOTIDE SEQUENCE</scope>
    <source>
        <strain evidence="1">CCAP 11/70</strain>
    </source>
</reference>
<dbReference type="Proteomes" id="UP000612055">
    <property type="component" value="Unassembled WGS sequence"/>
</dbReference>
<evidence type="ECO:0000313" key="1">
    <source>
        <dbReference type="EMBL" id="KAG2497732.1"/>
    </source>
</evidence>
<dbReference type="EMBL" id="JAEHOE010000013">
    <property type="protein sequence ID" value="KAG2497732.1"/>
    <property type="molecule type" value="Genomic_DNA"/>
</dbReference>
<evidence type="ECO:0000313" key="2">
    <source>
        <dbReference type="Proteomes" id="UP000612055"/>
    </source>
</evidence>
<dbReference type="InterPro" id="IPR035992">
    <property type="entry name" value="Ricin_B-like_lectins"/>
</dbReference>
<sequence>MEVSAYSIRPFPAQTLCLGVKALTAGAQVTYLPCSTTDIKQAWVLARKTPVFVSLLLGARSTSTTLCATVPGSAAGPSTVLALPPCAFGNSTATEANHMAQNFVLYGNATGLAVIEGLRRIMLE</sequence>
<gene>
    <name evidence="1" type="ORF">HYH03_004468</name>
</gene>
<organism evidence="1 2">
    <name type="scientific">Edaphochlamys debaryana</name>
    <dbReference type="NCBI Taxonomy" id="47281"/>
    <lineage>
        <taxon>Eukaryota</taxon>
        <taxon>Viridiplantae</taxon>
        <taxon>Chlorophyta</taxon>
        <taxon>core chlorophytes</taxon>
        <taxon>Chlorophyceae</taxon>
        <taxon>CS clade</taxon>
        <taxon>Chlamydomonadales</taxon>
        <taxon>Chlamydomonadales incertae sedis</taxon>
        <taxon>Edaphochlamys</taxon>
    </lineage>
</organism>
<name>A0A835Y7J1_9CHLO</name>
<protein>
    <submittedName>
        <fullName evidence="1">Uncharacterized protein</fullName>
    </submittedName>
</protein>
<comment type="caution">
    <text evidence="1">The sequence shown here is derived from an EMBL/GenBank/DDBJ whole genome shotgun (WGS) entry which is preliminary data.</text>
</comment>
<accession>A0A835Y7J1</accession>